<dbReference type="RefSeq" id="WP_197003009.1">
    <property type="nucleotide sequence ID" value="NZ_BONS01000001.1"/>
</dbReference>
<keyword evidence="1" id="KW-0732">Signal</keyword>
<comment type="caution">
    <text evidence="2">The sequence shown here is derived from an EMBL/GenBank/DDBJ whole genome shotgun (WGS) entry which is preliminary data.</text>
</comment>
<gene>
    <name evidence="2" type="ORF">IW245_002155</name>
</gene>
<evidence type="ECO:0000313" key="3">
    <source>
        <dbReference type="Proteomes" id="UP000622552"/>
    </source>
</evidence>
<organism evidence="2 3">
    <name type="scientific">Longispora fulva</name>
    <dbReference type="NCBI Taxonomy" id="619741"/>
    <lineage>
        <taxon>Bacteria</taxon>
        <taxon>Bacillati</taxon>
        <taxon>Actinomycetota</taxon>
        <taxon>Actinomycetes</taxon>
        <taxon>Micromonosporales</taxon>
        <taxon>Micromonosporaceae</taxon>
        <taxon>Longispora</taxon>
    </lineage>
</organism>
<dbReference type="AlphaFoldDB" id="A0A8J7GS23"/>
<sequence length="111" mass="11753">MFKALAVAALVAGSLGLGAAPAGAEVSDDGILDCSSGPHSMYACDLGASPHAEFHGEKWTLNGYYHPELDGLYHPTGPCRRGLNYMRVQYLDAANAPHESSVHFSPCNGYE</sequence>
<accession>A0A8J7GS23</accession>
<protein>
    <recommendedName>
        <fullName evidence="4">Secreted protein</fullName>
    </recommendedName>
</protein>
<reference evidence="2" key="1">
    <citation type="submission" date="2020-11" db="EMBL/GenBank/DDBJ databases">
        <title>Sequencing the genomes of 1000 actinobacteria strains.</title>
        <authorList>
            <person name="Klenk H.-P."/>
        </authorList>
    </citation>
    <scope>NUCLEOTIDE SEQUENCE</scope>
    <source>
        <strain evidence="2">DSM 45356</strain>
    </source>
</reference>
<evidence type="ECO:0008006" key="4">
    <source>
        <dbReference type="Google" id="ProtNLM"/>
    </source>
</evidence>
<evidence type="ECO:0000256" key="1">
    <source>
        <dbReference type="SAM" id="SignalP"/>
    </source>
</evidence>
<name>A0A8J7GS23_9ACTN</name>
<feature type="chain" id="PRO_5038646052" description="Secreted protein" evidence="1">
    <location>
        <begin position="20"/>
        <end position="111"/>
    </location>
</feature>
<evidence type="ECO:0000313" key="2">
    <source>
        <dbReference type="EMBL" id="MBG6135961.1"/>
    </source>
</evidence>
<proteinExistence type="predicted"/>
<feature type="signal peptide" evidence="1">
    <location>
        <begin position="1"/>
        <end position="19"/>
    </location>
</feature>
<dbReference type="Proteomes" id="UP000622552">
    <property type="component" value="Unassembled WGS sequence"/>
</dbReference>
<keyword evidence="3" id="KW-1185">Reference proteome</keyword>
<dbReference type="EMBL" id="JADOUF010000001">
    <property type="protein sequence ID" value="MBG6135961.1"/>
    <property type="molecule type" value="Genomic_DNA"/>
</dbReference>